<dbReference type="PANTHER" id="PTHR35548:SF1">
    <property type="entry name" value="EXPRESSED PROTEIN"/>
    <property type="match status" value="1"/>
</dbReference>
<dbReference type="RefSeq" id="XP_007508590.1">
    <property type="nucleotide sequence ID" value="XM_007508528.1"/>
</dbReference>
<organism evidence="2 3">
    <name type="scientific">Bathycoccus prasinos</name>
    <dbReference type="NCBI Taxonomy" id="41875"/>
    <lineage>
        <taxon>Eukaryota</taxon>
        <taxon>Viridiplantae</taxon>
        <taxon>Chlorophyta</taxon>
        <taxon>Mamiellophyceae</taxon>
        <taxon>Mamiellales</taxon>
        <taxon>Bathycoccaceae</taxon>
        <taxon>Bathycoccus</taxon>
    </lineage>
</organism>
<dbReference type="PANTHER" id="PTHR35548">
    <property type="entry name" value="EXPRESSED PROTEIN"/>
    <property type="match status" value="1"/>
</dbReference>
<name>K8EPL0_9CHLO</name>
<evidence type="ECO:0000313" key="3">
    <source>
        <dbReference type="Proteomes" id="UP000198341"/>
    </source>
</evidence>
<dbReference type="KEGG" id="bpg:Bathy16g01070"/>
<keyword evidence="1" id="KW-0812">Transmembrane</keyword>
<evidence type="ECO:0000313" key="2">
    <source>
        <dbReference type="EMBL" id="CCO20207.1"/>
    </source>
</evidence>
<sequence>MVNPYLVGAPAAGAGALLVVKSIFKNKENNNNNKKGEKEQRRGTVTDDEASFACERVCASDRLLKRMGGLAKEPTSNACVTVCGMSATDSCAEACERVICANPHSVPAWNDQCSNRCKSECLRGRAA</sequence>
<feature type="transmembrane region" description="Helical" evidence="1">
    <location>
        <begin position="6"/>
        <end position="24"/>
    </location>
</feature>
<accession>K8EPL0</accession>
<dbReference type="Proteomes" id="UP000198341">
    <property type="component" value="Chromosome 16"/>
</dbReference>
<dbReference type="AlphaFoldDB" id="K8EPL0"/>
<dbReference type="InterPro" id="IPR038934">
    <property type="entry name" value="At5g64816-like"/>
</dbReference>
<keyword evidence="1" id="KW-0472">Membrane</keyword>
<gene>
    <name evidence="2" type="ordered locus">Bathy16g01070</name>
</gene>
<proteinExistence type="predicted"/>
<dbReference type="eggNOG" id="ENOG502S01Q">
    <property type="taxonomic scope" value="Eukaryota"/>
</dbReference>
<evidence type="ECO:0000256" key="1">
    <source>
        <dbReference type="SAM" id="Phobius"/>
    </source>
</evidence>
<reference evidence="2 3" key="1">
    <citation type="submission" date="2011-10" db="EMBL/GenBank/DDBJ databases">
        <authorList>
            <person name="Genoscope - CEA"/>
        </authorList>
    </citation>
    <scope>NUCLEOTIDE SEQUENCE [LARGE SCALE GENOMIC DNA]</scope>
    <source>
        <strain evidence="2 3">RCC 1105</strain>
    </source>
</reference>
<dbReference type="GeneID" id="19011334"/>
<dbReference type="OrthoDB" id="1875050at2759"/>
<keyword evidence="3" id="KW-1185">Reference proteome</keyword>
<dbReference type="EMBL" id="FO082263">
    <property type="protein sequence ID" value="CCO20207.1"/>
    <property type="molecule type" value="Genomic_DNA"/>
</dbReference>
<protein>
    <submittedName>
        <fullName evidence="2">Uncharacterized protein</fullName>
    </submittedName>
</protein>
<keyword evidence="1" id="KW-1133">Transmembrane helix</keyword>